<protein>
    <submittedName>
        <fullName evidence="1">Uncharacterized protein</fullName>
    </submittedName>
</protein>
<keyword evidence="2" id="KW-1185">Reference proteome</keyword>
<sequence length="79" mass="9149">LISYELKELWKESKLHNLKSSEIFGLQASKSLVYNSRPQHSAGMLRLSMMLLFFTSIRMREPSSSELQVYNTMTMSTTN</sequence>
<evidence type="ECO:0000313" key="1">
    <source>
        <dbReference type="EMBL" id="KAF6145013.1"/>
    </source>
</evidence>
<feature type="non-terminal residue" evidence="1">
    <location>
        <position position="1"/>
    </location>
</feature>
<name>A0A7J7LQT3_9MAGN</name>
<dbReference type="AlphaFoldDB" id="A0A7J7LQT3"/>
<dbReference type="EMBL" id="JACGCM010002086">
    <property type="protein sequence ID" value="KAF6145013.1"/>
    <property type="molecule type" value="Genomic_DNA"/>
</dbReference>
<comment type="caution">
    <text evidence="1">The sequence shown here is derived from an EMBL/GenBank/DDBJ whole genome shotgun (WGS) entry which is preliminary data.</text>
</comment>
<organism evidence="1 2">
    <name type="scientific">Kingdonia uniflora</name>
    <dbReference type="NCBI Taxonomy" id="39325"/>
    <lineage>
        <taxon>Eukaryota</taxon>
        <taxon>Viridiplantae</taxon>
        <taxon>Streptophyta</taxon>
        <taxon>Embryophyta</taxon>
        <taxon>Tracheophyta</taxon>
        <taxon>Spermatophyta</taxon>
        <taxon>Magnoliopsida</taxon>
        <taxon>Ranunculales</taxon>
        <taxon>Circaeasteraceae</taxon>
        <taxon>Kingdonia</taxon>
    </lineage>
</organism>
<reference evidence="1 2" key="1">
    <citation type="journal article" date="2020" name="IScience">
        <title>Genome Sequencing of the Endangered Kingdonia uniflora (Circaeasteraceae, Ranunculales) Reveals Potential Mechanisms of Evolutionary Specialization.</title>
        <authorList>
            <person name="Sun Y."/>
            <person name="Deng T."/>
            <person name="Zhang A."/>
            <person name="Moore M.J."/>
            <person name="Landis J.B."/>
            <person name="Lin N."/>
            <person name="Zhang H."/>
            <person name="Zhang X."/>
            <person name="Huang J."/>
            <person name="Zhang X."/>
            <person name="Sun H."/>
            <person name="Wang H."/>
        </authorList>
    </citation>
    <scope>NUCLEOTIDE SEQUENCE [LARGE SCALE GENOMIC DNA]</scope>
    <source>
        <strain evidence="1">TB1705</strain>
        <tissue evidence="1">Leaf</tissue>
    </source>
</reference>
<evidence type="ECO:0000313" key="2">
    <source>
        <dbReference type="Proteomes" id="UP000541444"/>
    </source>
</evidence>
<gene>
    <name evidence="1" type="ORF">GIB67_013364</name>
</gene>
<proteinExistence type="predicted"/>
<accession>A0A7J7LQT3</accession>
<dbReference type="Proteomes" id="UP000541444">
    <property type="component" value="Unassembled WGS sequence"/>
</dbReference>